<evidence type="ECO:0000256" key="11">
    <source>
        <dbReference type="ARBA" id="ARBA00023160"/>
    </source>
</evidence>
<evidence type="ECO:0000256" key="9">
    <source>
        <dbReference type="ARBA" id="ARBA00023004"/>
    </source>
</evidence>
<dbReference type="OrthoDB" id="1738910at2759"/>
<comment type="similarity">
    <text evidence="2">Belongs to the fatty acid desaturase type 2 family.</text>
</comment>
<dbReference type="FunFam" id="1.10.620.20:FF:000034">
    <property type="entry name" value="Stearoyl-[acyl-carrier-protein] 9-desaturase 7 chloroplastic"/>
    <property type="match status" value="1"/>
</dbReference>
<dbReference type="Proteomes" id="UP000655225">
    <property type="component" value="Unassembled WGS sequence"/>
</dbReference>
<evidence type="ECO:0000256" key="1">
    <source>
        <dbReference type="ARBA" id="ARBA00001954"/>
    </source>
</evidence>
<evidence type="ECO:0000256" key="10">
    <source>
        <dbReference type="ARBA" id="ARBA00023098"/>
    </source>
</evidence>
<keyword evidence="8" id="KW-0560">Oxidoreductase</keyword>
<dbReference type="PANTHER" id="PTHR31155">
    <property type="entry name" value="ACYL- ACYL-CARRIER-PROTEIN DESATURASE-RELATED"/>
    <property type="match status" value="1"/>
</dbReference>
<keyword evidence="13" id="KW-1185">Reference proteome</keyword>
<keyword evidence="5" id="KW-0479">Metal-binding</keyword>
<dbReference type="InterPro" id="IPR012348">
    <property type="entry name" value="RNR-like"/>
</dbReference>
<keyword evidence="6" id="KW-0276">Fatty acid metabolism</keyword>
<evidence type="ECO:0000256" key="5">
    <source>
        <dbReference type="ARBA" id="ARBA00022723"/>
    </source>
</evidence>
<comment type="caution">
    <text evidence="12">The sequence shown here is derived from an EMBL/GenBank/DDBJ whole genome shotgun (WGS) entry which is preliminary data.</text>
</comment>
<evidence type="ECO:0000256" key="3">
    <source>
        <dbReference type="ARBA" id="ARBA00011738"/>
    </source>
</evidence>
<dbReference type="EMBL" id="JABCRI010000016">
    <property type="protein sequence ID" value="KAF8391774.1"/>
    <property type="molecule type" value="Genomic_DNA"/>
</dbReference>
<reference evidence="12 13" key="1">
    <citation type="submission" date="2020-04" db="EMBL/GenBank/DDBJ databases">
        <title>Plant Genome Project.</title>
        <authorList>
            <person name="Zhang R.-G."/>
        </authorList>
    </citation>
    <scope>NUCLEOTIDE SEQUENCE [LARGE SCALE GENOMIC DNA]</scope>
    <source>
        <strain evidence="12">YNK0</strain>
        <tissue evidence="12">Leaf</tissue>
    </source>
</reference>
<keyword evidence="7" id="KW-0809">Transit peptide</keyword>
<protein>
    <submittedName>
        <fullName evidence="12">Uncharacterized protein</fullName>
    </submittedName>
</protein>
<evidence type="ECO:0000256" key="2">
    <source>
        <dbReference type="ARBA" id="ARBA00008749"/>
    </source>
</evidence>
<dbReference type="GO" id="GO:0006633">
    <property type="term" value="P:fatty acid biosynthetic process"/>
    <property type="evidence" value="ECO:0007669"/>
    <property type="project" value="UniProtKB-KW"/>
</dbReference>
<evidence type="ECO:0000256" key="4">
    <source>
        <dbReference type="ARBA" id="ARBA00022516"/>
    </source>
</evidence>
<dbReference type="AlphaFoldDB" id="A0A835D9A2"/>
<keyword evidence="11" id="KW-0275">Fatty acid biosynthesis</keyword>
<evidence type="ECO:0000313" key="13">
    <source>
        <dbReference type="Proteomes" id="UP000655225"/>
    </source>
</evidence>
<accession>A0A835D9A2</accession>
<dbReference type="GO" id="GO:0046872">
    <property type="term" value="F:metal ion binding"/>
    <property type="evidence" value="ECO:0007669"/>
    <property type="project" value="UniProtKB-KW"/>
</dbReference>
<dbReference type="GO" id="GO:0045300">
    <property type="term" value="F:stearoyl-[ACP] desaturase activity"/>
    <property type="evidence" value="ECO:0007669"/>
    <property type="project" value="InterPro"/>
</dbReference>
<keyword evidence="9" id="KW-0408">Iron</keyword>
<name>A0A835D9A2_TETSI</name>
<proteinExistence type="inferred from homology"/>
<evidence type="ECO:0000313" key="12">
    <source>
        <dbReference type="EMBL" id="KAF8391774.1"/>
    </source>
</evidence>
<evidence type="ECO:0000256" key="7">
    <source>
        <dbReference type="ARBA" id="ARBA00022946"/>
    </source>
</evidence>
<keyword evidence="4" id="KW-0444">Lipid biosynthesis</keyword>
<dbReference type="Pfam" id="PF03405">
    <property type="entry name" value="FA_desaturase_2"/>
    <property type="match status" value="1"/>
</dbReference>
<dbReference type="Gene3D" id="1.10.620.20">
    <property type="entry name" value="Ribonucleotide Reductase, subunit A"/>
    <property type="match status" value="1"/>
</dbReference>
<comment type="subunit">
    <text evidence="3">Homodimer.</text>
</comment>
<keyword evidence="10" id="KW-0443">Lipid metabolism</keyword>
<dbReference type="InterPro" id="IPR005067">
    <property type="entry name" value="Fatty_acid_desaturase-2"/>
</dbReference>
<comment type="cofactor">
    <cofactor evidence="1">
        <name>Fe(2+)</name>
        <dbReference type="ChEBI" id="CHEBI:29033"/>
    </cofactor>
</comment>
<sequence length="147" mass="17058">MLADYLGNLARDGHLFRLDVPSWLHIDKEQKQQTLELVRVKSDIEPFAEKFILASLGHKYRDWKAKQRRENVIPGATPEQLLAAAAEKLKKSYNPSRKLHVQVTHSMPPQKIEVFKSMENWAEKNILVHLKPVEKSWQPQDFLPDPA</sequence>
<dbReference type="GO" id="GO:0009570">
    <property type="term" value="C:chloroplast stroma"/>
    <property type="evidence" value="ECO:0007669"/>
    <property type="project" value="TreeGrafter"/>
</dbReference>
<dbReference type="SUPFAM" id="SSF47240">
    <property type="entry name" value="Ferritin-like"/>
    <property type="match status" value="1"/>
</dbReference>
<dbReference type="PANTHER" id="PTHR31155:SF9">
    <property type="entry name" value="STEAROYL-[ACYL-CARRIER-PROTEIN] 9-DESATURASE 7, CHLOROPLASTIC"/>
    <property type="match status" value="1"/>
</dbReference>
<evidence type="ECO:0000256" key="8">
    <source>
        <dbReference type="ARBA" id="ARBA00023002"/>
    </source>
</evidence>
<evidence type="ECO:0000256" key="6">
    <source>
        <dbReference type="ARBA" id="ARBA00022832"/>
    </source>
</evidence>
<organism evidence="12 13">
    <name type="scientific">Tetracentron sinense</name>
    <name type="common">Spur-leaf</name>
    <dbReference type="NCBI Taxonomy" id="13715"/>
    <lineage>
        <taxon>Eukaryota</taxon>
        <taxon>Viridiplantae</taxon>
        <taxon>Streptophyta</taxon>
        <taxon>Embryophyta</taxon>
        <taxon>Tracheophyta</taxon>
        <taxon>Spermatophyta</taxon>
        <taxon>Magnoliopsida</taxon>
        <taxon>Trochodendrales</taxon>
        <taxon>Trochodendraceae</taxon>
        <taxon>Tetracentron</taxon>
    </lineage>
</organism>
<gene>
    <name evidence="12" type="ORF">HHK36_022008</name>
</gene>
<dbReference type="InterPro" id="IPR009078">
    <property type="entry name" value="Ferritin-like_SF"/>
</dbReference>